<dbReference type="HOGENOM" id="CLU_2771203_0_0_5"/>
<dbReference type="RefSeq" id="WP_012591764.1">
    <property type="nucleotide sequence ID" value="NC_011666.1"/>
</dbReference>
<evidence type="ECO:0000256" key="1">
    <source>
        <dbReference type="SAM" id="MobiDB-lite"/>
    </source>
</evidence>
<keyword evidence="3" id="KW-1185">Reference proteome</keyword>
<sequence>MDDIAAFIAKARAEISTLKRISSAHGFDAARLADHLERVIDQEEQRFKREAANDAPTIPVEKLNSANDE</sequence>
<gene>
    <name evidence="2" type="ordered locus">Msil_2776</name>
</gene>
<dbReference type="Proteomes" id="UP000002257">
    <property type="component" value="Chromosome"/>
</dbReference>
<proteinExistence type="predicted"/>
<dbReference type="EMBL" id="CP001280">
    <property type="protein sequence ID" value="ACK51695.1"/>
    <property type="molecule type" value="Genomic_DNA"/>
</dbReference>
<feature type="region of interest" description="Disordered" evidence="1">
    <location>
        <begin position="47"/>
        <end position="69"/>
    </location>
</feature>
<reference evidence="2 3" key="1">
    <citation type="journal article" date="2010" name="J. Bacteriol.">
        <title>Complete genome sequence of the aerobic facultative methanotroph Methylocella silvestris BL2.</title>
        <authorList>
            <person name="Chen Y."/>
            <person name="Crombie A."/>
            <person name="Rahman M.T."/>
            <person name="Dedysh S.N."/>
            <person name="Liesack W."/>
            <person name="Stott M.B."/>
            <person name="Alam M."/>
            <person name="Theisen A.R."/>
            <person name="Murrell J.C."/>
            <person name="Dunfield P.F."/>
        </authorList>
    </citation>
    <scope>NUCLEOTIDE SEQUENCE [LARGE SCALE GENOMIC DNA]</scope>
    <source>
        <strain evidence="3">DSM 15510 / CIP 108128 / LMG 27833 / NCIMB 13906 / BL2</strain>
    </source>
</reference>
<evidence type="ECO:0000313" key="2">
    <source>
        <dbReference type="EMBL" id="ACK51695.1"/>
    </source>
</evidence>
<organism evidence="2 3">
    <name type="scientific">Methylocella silvestris (strain DSM 15510 / CIP 108128 / LMG 27833 / NCIMB 13906 / BL2)</name>
    <dbReference type="NCBI Taxonomy" id="395965"/>
    <lineage>
        <taxon>Bacteria</taxon>
        <taxon>Pseudomonadati</taxon>
        <taxon>Pseudomonadota</taxon>
        <taxon>Alphaproteobacteria</taxon>
        <taxon>Hyphomicrobiales</taxon>
        <taxon>Beijerinckiaceae</taxon>
        <taxon>Methylocella</taxon>
    </lineage>
</organism>
<protein>
    <recommendedName>
        <fullName evidence="4">Translation initiation factor IF-2</fullName>
    </recommendedName>
</protein>
<evidence type="ECO:0000313" key="3">
    <source>
        <dbReference type="Proteomes" id="UP000002257"/>
    </source>
</evidence>
<name>B8ERZ7_METSB</name>
<dbReference type="KEGG" id="msl:Msil_2776"/>
<dbReference type="AlphaFoldDB" id="B8ERZ7"/>
<accession>B8ERZ7</accession>
<evidence type="ECO:0008006" key="4">
    <source>
        <dbReference type="Google" id="ProtNLM"/>
    </source>
</evidence>